<gene>
    <name evidence="1" type="ORF">PXEA_LOCUS25847</name>
</gene>
<dbReference type="Proteomes" id="UP000784294">
    <property type="component" value="Unassembled WGS sequence"/>
</dbReference>
<reference evidence="1" key="1">
    <citation type="submission" date="2018-11" db="EMBL/GenBank/DDBJ databases">
        <authorList>
            <consortium name="Pathogen Informatics"/>
        </authorList>
    </citation>
    <scope>NUCLEOTIDE SEQUENCE</scope>
</reference>
<evidence type="ECO:0000313" key="1">
    <source>
        <dbReference type="EMBL" id="VEL32407.1"/>
    </source>
</evidence>
<dbReference type="AlphaFoldDB" id="A0A3S5CM77"/>
<proteinExistence type="predicted"/>
<dbReference type="EMBL" id="CAAALY010244148">
    <property type="protein sequence ID" value="VEL32407.1"/>
    <property type="molecule type" value="Genomic_DNA"/>
</dbReference>
<name>A0A3S5CM77_9PLAT</name>
<accession>A0A3S5CM77</accession>
<organism evidence="1 2">
    <name type="scientific">Protopolystoma xenopodis</name>
    <dbReference type="NCBI Taxonomy" id="117903"/>
    <lineage>
        <taxon>Eukaryota</taxon>
        <taxon>Metazoa</taxon>
        <taxon>Spiralia</taxon>
        <taxon>Lophotrochozoa</taxon>
        <taxon>Platyhelminthes</taxon>
        <taxon>Monogenea</taxon>
        <taxon>Polyopisthocotylea</taxon>
        <taxon>Polystomatidea</taxon>
        <taxon>Polystomatidae</taxon>
        <taxon>Protopolystoma</taxon>
    </lineage>
</organism>
<comment type="caution">
    <text evidence="1">The sequence shown here is derived from an EMBL/GenBank/DDBJ whole genome shotgun (WGS) entry which is preliminary data.</text>
</comment>
<keyword evidence="2" id="KW-1185">Reference proteome</keyword>
<sequence length="116" mass="13212">MRMDKEVLIEWLAHKLTLARSCDDELRRHLLLSGQIIFDPLHFPTDIRHGDVHAGHHRYCAPSAAAGRVSGGERRVAAEQDSRLPRRGVVDEEAERSLWCFAGEPIQQFISTFTDH</sequence>
<protein>
    <submittedName>
        <fullName evidence="1">Uncharacterized protein</fullName>
    </submittedName>
</protein>
<evidence type="ECO:0000313" key="2">
    <source>
        <dbReference type="Proteomes" id="UP000784294"/>
    </source>
</evidence>